<evidence type="ECO:0000256" key="1">
    <source>
        <dbReference type="SAM" id="Phobius"/>
    </source>
</evidence>
<evidence type="ECO:0000313" key="3">
    <source>
        <dbReference type="Proteomes" id="UP000315017"/>
    </source>
</evidence>
<organism evidence="2 3">
    <name type="scientific">Anatilimnocola aggregata</name>
    <dbReference type="NCBI Taxonomy" id="2528021"/>
    <lineage>
        <taxon>Bacteria</taxon>
        <taxon>Pseudomonadati</taxon>
        <taxon>Planctomycetota</taxon>
        <taxon>Planctomycetia</taxon>
        <taxon>Pirellulales</taxon>
        <taxon>Pirellulaceae</taxon>
        <taxon>Anatilimnocola</taxon>
    </lineage>
</organism>
<dbReference type="EMBL" id="CP036274">
    <property type="protein sequence ID" value="QDU31587.1"/>
    <property type="molecule type" value="Genomic_DNA"/>
</dbReference>
<feature type="transmembrane region" description="Helical" evidence="1">
    <location>
        <begin position="37"/>
        <end position="59"/>
    </location>
</feature>
<proteinExistence type="predicted"/>
<feature type="transmembrane region" description="Helical" evidence="1">
    <location>
        <begin position="313"/>
        <end position="335"/>
    </location>
</feature>
<keyword evidence="3" id="KW-1185">Reference proteome</keyword>
<keyword evidence="1" id="KW-0812">Transmembrane</keyword>
<gene>
    <name evidence="2" type="ORF">ETAA8_67470</name>
</gene>
<sequence>MQRLSVYCLIGGSFILALHFAVQHAMPRPMAPEAPYVFVGLFGICPALLWLWVTSYVLVIDERGVSRFRLWCWKSLWTWEAFRSGKIVFDGVQGHFIWRERPLWDRWLPLAFSQADSDLLLETTRQLMPEEAWLPNLATRITLPHPEKIKLRLFLTDVQVTRLGYQVLGGNQSPKSWSDVTEFRVERTNLGRDSSYRIKITLPVGRPLSGLMTVLWLEADKPLCPSSAPSEEWLIHLQSLVPPHLWKYFRTDGKLQSREEGEFRLARDYRELRSCWQMFLLVLAAFTAMAVTFVPKMIDLWNTPYMPLIWKLIGVAVPALYLLTLPLLMLGLSYFRRQQLLLQMAQTRQEMAALPASHEP</sequence>
<keyword evidence="1" id="KW-1133">Transmembrane helix</keyword>
<dbReference type="KEGG" id="aagg:ETAA8_67470"/>
<dbReference type="Proteomes" id="UP000315017">
    <property type="component" value="Chromosome"/>
</dbReference>
<reference evidence="2 3" key="1">
    <citation type="submission" date="2019-02" db="EMBL/GenBank/DDBJ databases">
        <title>Deep-cultivation of Planctomycetes and their phenomic and genomic characterization uncovers novel biology.</title>
        <authorList>
            <person name="Wiegand S."/>
            <person name="Jogler M."/>
            <person name="Boedeker C."/>
            <person name="Pinto D."/>
            <person name="Vollmers J."/>
            <person name="Rivas-Marin E."/>
            <person name="Kohn T."/>
            <person name="Peeters S.H."/>
            <person name="Heuer A."/>
            <person name="Rast P."/>
            <person name="Oberbeckmann S."/>
            <person name="Bunk B."/>
            <person name="Jeske O."/>
            <person name="Meyerdierks A."/>
            <person name="Storesund J.E."/>
            <person name="Kallscheuer N."/>
            <person name="Luecker S."/>
            <person name="Lage O.M."/>
            <person name="Pohl T."/>
            <person name="Merkel B.J."/>
            <person name="Hornburger P."/>
            <person name="Mueller R.-W."/>
            <person name="Bruemmer F."/>
            <person name="Labrenz M."/>
            <person name="Spormann A.M."/>
            <person name="Op den Camp H."/>
            <person name="Overmann J."/>
            <person name="Amann R."/>
            <person name="Jetten M.S.M."/>
            <person name="Mascher T."/>
            <person name="Medema M.H."/>
            <person name="Devos D.P."/>
            <person name="Kaster A.-K."/>
            <person name="Ovreas L."/>
            <person name="Rohde M."/>
            <person name="Galperin M.Y."/>
            <person name="Jogler C."/>
        </authorList>
    </citation>
    <scope>NUCLEOTIDE SEQUENCE [LARGE SCALE GENOMIC DNA]</scope>
    <source>
        <strain evidence="2 3">ETA_A8</strain>
    </source>
</reference>
<dbReference type="AlphaFoldDB" id="A0A517YMY9"/>
<evidence type="ECO:0000313" key="2">
    <source>
        <dbReference type="EMBL" id="QDU31587.1"/>
    </source>
</evidence>
<accession>A0A517YMY9</accession>
<keyword evidence="1" id="KW-0472">Membrane</keyword>
<protein>
    <submittedName>
        <fullName evidence="2">Uncharacterized protein</fullName>
    </submittedName>
</protein>
<dbReference type="RefSeq" id="WP_145098973.1">
    <property type="nucleotide sequence ID" value="NZ_CP036274.1"/>
</dbReference>
<feature type="transmembrane region" description="Helical" evidence="1">
    <location>
        <begin position="274"/>
        <end position="293"/>
    </location>
</feature>
<name>A0A517YMY9_9BACT</name>